<feature type="non-terminal residue" evidence="1">
    <location>
        <position position="1"/>
    </location>
</feature>
<keyword evidence="2" id="KW-1185">Reference proteome</keyword>
<organism evidence="1 2">
    <name type="scientific">Mycena citricolor</name>
    <dbReference type="NCBI Taxonomy" id="2018698"/>
    <lineage>
        <taxon>Eukaryota</taxon>
        <taxon>Fungi</taxon>
        <taxon>Dikarya</taxon>
        <taxon>Basidiomycota</taxon>
        <taxon>Agaricomycotina</taxon>
        <taxon>Agaricomycetes</taxon>
        <taxon>Agaricomycetidae</taxon>
        <taxon>Agaricales</taxon>
        <taxon>Marasmiineae</taxon>
        <taxon>Mycenaceae</taxon>
        <taxon>Mycena</taxon>
    </lineage>
</organism>
<dbReference type="AlphaFoldDB" id="A0AAD2HM06"/>
<protein>
    <submittedName>
        <fullName evidence="1">Uncharacterized protein</fullName>
    </submittedName>
</protein>
<reference evidence="1" key="1">
    <citation type="submission" date="2023-11" db="EMBL/GenBank/DDBJ databases">
        <authorList>
            <person name="De Vega J J."/>
            <person name="De Vega J J."/>
        </authorList>
    </citation>
    <scope>NUCLEOTIDE SEQUENCE</scope>
</reference>
<proteinExistence type="predicted"/>
<comment type="caution">
    <text evidence="1">The sequence shown here is derived from an EMBL/GenBank/DDBJ whole genome shotgun (WGS) entry which is preliminary data.</text>
</comment>
<sequence length="79" mass="8648">GRADAQSRVLLSRHAAPHRPVLDVLLRPSGIPHHQHARHSVCTGLHCHSGLCRISNIEYHDLQVHVVGTFISAHADAIT</sequence>
<dbReference type="Proteomes" id="UP001295794">
    <property type="component" value="Unassembled WGS sequence"/>
</dbReference>
<dbReference type="EMBL" id="CAVNYO010000423">
    <property type="protein sequence ID" value="CAK5278488.1"/>
    <property type="molecule type" value="Genomic_DNA"/>
</dbReference>
<name>A0AAD2HM06_9AGAR</name>
<evidence type="ECO:0000313" key="1">
    <source>
        <dbReference type="EMBL" id="CAK5278488.1"/>
    </source>
</evidence>
<gene>
    <name evidence="1" type="ORF">MYCIT1_LOCUS27873</name>
</gene>
<accession>A0AAD2HM06</accession>
<evidence type="ECO:0000313" key="2">
    <source>
        <dbReference type="Proteomes" id="UP001295794"/>
    </source>
</evidence>